<evidence type="ECO:0000256" key="1">
    <source>
        <dbReference type="ARBA" id="ARBA00004123"/>
    </source>
</evidence>
<dbReference type="GO" id="GO:0007095">
    <property type="term" value="P:mitotic G2 DNA damage checkpoint signaling"/>
    <property type="evidence" value="ECO:0007669"/>
    <property type="project" value="TreeGrafter"/>
</dbReference>
<evidence type="ECO:0000256" key="2">
    <source>
        <dbReference type="ARBA" id="ARBA00022553"/>
    </source>
</evidence>
<feature type="compositionally biased region" description="Acidic residues" evidence="5">
    <location>
        <begin position="670"/>
        <end position="698"/>
    </location>
</feature>
<keyword evidence="4" id="KW-0175">Coiled coil</keyword>
<dbReference type="InterPro" id="IPR024146">
    <property type="entry name" value="Claspin"/>
</dbReference>
<dbReference type="KEGG" id="clec:106668026"/>
<dbReference type="GO" id="GO:0033314">
    <property type="term" value="P:mitotic DNA replication checkpoint signaling"/>
    <property type="evidence" value="ECO:0007669"/>
    <property type="project" value="TreeGrafter"/>
</dbReference>
<feature type="compositionally biased region" description="Acidic residues" evidence="5">
    <location>
        <begin position="476"/>
        <end position="488"/>
    </location>
</feature>
<keyword evidence="3" id="KW-0539">Nucleus</keyword>
<dbReference type="GO" id="GO:0010997">
    <property type="term" value="F:anaphase-promoting complex binding"/>
    <property type="evidence" value="ECO:0007669"/>
    <property type="project" value="TreeGrafter"/>
</dbReference>
<feature type="compositionally biased region" description="Polar residues" evidence="5">
    <location>
        <begin position="276"/>
        <end position="285"/>
    </location>
</feature>
<evidence type="ECO:0000313" key="6">
    <source>
        <dbReference type="EnsemblMetazoa" id="XP_014251895.1"/>
    </source>
</evidence>
<organism evidence="6 7">
    <name type="scientific">Cimex lectularius</name>
    <name type="common">Bed bug</name>
    <name type="synonym">Acanthia lectularia</name>
    <dbReference type="NCBI Taxonomy" id="79782"/>
    <lineage>
        <taxon>Eukaryota</taxon>
        <taxon>Metazoa</taxon>
        <taxon>Ecdysozoa</taxon>
        <taxon>Arthropoda</taxon>
        <taxon>Hexapoda</taxon>
        <taxon>Insecta</taxon>
        <taxon>Pterygota</taxon>
        <taxon>Neoptera</taxon>
        <taxon>Paraneoptera</taxon>
        <taxon>Hemiptera</taxon>
        <taxon>Heteroptera</taxon>
        <taxon>Panheteroptera</taxon>
        <taxon>Cimicomorpha</taxon>
        <taxon>Cimicidae</taxon>
        <taxon>Cimex</taxon>
    </lineage>
</organism>
<dbReference type="GeneID" id="106668026"/>
<feature type="region of interest" description="Disordered" evidence="5">
    <location>
        <begin position="574"/>
        <end position="704"/>
    </location>
</feature>
<evidence type="ECO:0000256" key="3">
    <source>
        <dbReference type="ARBA" id="ARBA00023242"/>
    </source>
</evidence>
<evidence type="ECO:0000313" key="7">
    <source>
        <dbReference type="Proteomes" id="UP000494040"/>
    </source>
</evidence>
<dbReference type="AlphaFoldDB" id="A0A8I6RUZ3"/>
<feature type="compositionally biased region" description="Polar residues" evidence="5">
    <location>
        <begin position="241"/>
        <end position="250"/>
    </location>
</feature>
<feature type="coiled-coil region" evidence="4">
    <location>
        <begin position="764"/>
        <end position="793"/>
    </location>
</feature>
<proteinExistence type="predicted"/>
<feature type="compositionally biased region" description="Basic and acidic residues" evidence="5">
    <location>
        <begin position="95"/>
        <end position="107"/>
    </location>
</feature>
<feature type="region of interest" description="Disordered" evidence="5">
    <location>
        <begin position="266"/>
        <end position="288"/>
    </location>
</feature>
<feature type="region of interest" description="Disordered" evidence="5">
    <location>
        <begin position="444"/>
        <end position="523"/>
    </location>
</feature>
<dbReference type="OrthoDB" id="5859781at2759"/>
<feature type="region of interest" description="Disordered" evidence="5">
    <location>
        <begin position="1"/>
        <end position="123"/>
    </location>
</feature>
<keyword evidence="7" id="KW-1185">Reference proteome</keyword>
<sequence length="931" mass="105727">MDESEKAQSDQEEIEEVSSSKKGLLSSDDSDSEDEIAQDRSKKMSVLKKKRATIDSSDSESEGNDNLKEKLSKDLFTESSDDDAKPLETSFEQNCEPKKVDKSEKRAGPGRKSKQNALEEIRSETQRMIRESKISLPYHRPKQRSLSDFLNRRKSIPGIPLRSSSKEITKVWKQIEEMEKEAESFYMSESDNEDVSNDSPDNQNKEDKDECDVTISGLTCSTESHQMAGSEESAQMKHADNNSGSTQNDNLSELDLHLTMTEEFKNSERQNEEIETNQSQSTLDGTIQDEKALKVSNKIQDESEKMFLNATLNKIPKLNGTPDEMIDLEVTKPKQGALGLLKRFIKHASIKTKKTLKNDVTLNIVSSEIDEKGEIINIKEETVKVKSGESAKPGESLVKLKATLQQKIALSREEQLAKKHEEFKLYEEEIYEGEKDVCDQLPSEDEEFEIEDSEGCSSSDEDDEDKEKEKLFADSLAEESDNEVDGDECSQVGENSQDTALVRDEESSRSSESVSSQNNYTEETIKVPTLHELMNEESVDDNLLALCSGKFFSQPVNLADLEKDDKLNCPISEDIVSSSNELIKDRNNITSDDEDDDFGISKSKKCKKLVFSDDEDNINDDDSEKVDEESDSDNGDEEVENDGINEMDDEEVEDEETELARKISKGYLDGEAELSESDWDSADEDERGLDNFEAEEGDTDKINERKLQKELGKIHMREIMAEDKREIRLLQELLLEDGDLHSDGPKRKRLFRWANQDDDNVNIIRALDDDNELEENENHEDEEAWRKERLERENFLKQKKIDNLNIVSDDSNLNISKASVKNVLKTNDFALKSPDPKSKFKLMTNRGSFLTRGEKILSRIATMTSGTVENPLANSRGRNMVFARISPSKEAQKNNNLTKRKGENLEPKLYKKIKTDQVKKPSIFDKLKMSD</sequence>
<dbReference type="PANTHER" id="PTHR14396">
    <property type="entry name" value="CLASPIN"/>
    <property type="match status" value="1"/>
</dbReference>
<feature type="compositionally biased region" description="Basic and acidic residues" evidence="5">
    <location>
        <begin position="65"/>
        <end position="86"/>
    </location>
</feature>
<dbReference type="GO" id="GO:0005634">
    <property type="term" value="C:nucleus"/>
    <property type="evidence" value="ECO:0007669"/>
    <property type="project" value="UniProtKB-SubCell"/>
</dbReference>
<evidence type="ECO:0000256" key="5">
    <source>
        <dbReference type="SAM" id="MobiDB-lite"/>
    </source>
</evidence>
<dbReference type="RefSeq" id="XP_014251895.1">
    <property type="nucleotide sequence ID" value="XM_014396409.2"/>
</dbReference>
<feature type="compositionally biased region" description="Acidic residues" evidence="5">
    <location>
        <begin position="612"/>
        <end position="657"/>
    </location>
</feature>
<feature type="region of interest" description="Disordered" evidence="5">
    <location>
        <begin position="182"/>
        <end position="250"/>
    </location>
</feature>
<dbReference type="PANTHER" id="PTHR14396:SF10">
    <property type="entry name" value="CLASPIN"/>
    <property type="match status" value="1"/>
</dbReference>
<accession>A0A8I6RUZ3</accession>
<dbReference type="Proteomes" id="UP000494040">
    <property type="component" value="Unassembled WGS sequence"/>
</dbReference>
<dbReference type="OMA" id="SEDCAKP"/>
<keyword evidence="2" id="KW-0597">Phosphoprotein</keyword>
<evidence type="ECO:0008006" key="8">
    <source>
        <dbReference type="Google" id="ProtNLM"/>
    </source>
</evidence>
<comment type="subcellular location">
    <subcellularLocation>
        <location evidence="1">Nucleus</location>
    </subcellularLocation>
</comment>
<feature type="region of interest" description="Disordered" evidence="5">
    <location>
        <begin position="889"/>
        <end position="908"/>
    </location>
</feature>
<evidence type="ECO:0000256" key="4">
    <source>
        <dbReference type="SAM" id="Coils"/>
    </source>
</evidence>
<protein>
    <recommendedName>
        <fullName evidence="8">Claspin</fullName>
    </recommendedName>
</protein>
<dbReference type="EnsemblMetazoa" id="XM_014396409.2">
    <property type="protein sequence ID" value="XP_014251895.1"/>
    <property type="gene ID" value="LOC106668026"/>
</dbReference>
<feature type="compositionally biased region" description="Acidic residues" evidence="5">
    <location>
        <begin position="444"/>
        <end position="466"/>
    </location>
</feature>
<reference evidence="6" key="1">
    <citation type="submission" date="2022-01" db="UniProtKB">
        <authorList>
            <consortium name="EnsemblMetazoa"/>
        </authorList>
    </citation>
    <scope>IDENTIFICATION</scope>
</reference>
<name>A0A8I6RUZ3_CIMLE</name>
<feature type="compositionally biased region" description="Polar residues" evidence="5">
    <location>
        <begin position="216"/>
        <end position="227"/>
    </location>
</feature>